<comment type="caution">
    <text evidence="1">The sequence shown here is derived from an EMBL/GenBank/DDBJ whole genome shotgun (WGS) entry which is preliminary data.</text>
</comment>
<dbReference type="AlphaFoldDB" id="A0A9P4WR14"/>
<keyword evidence="2" id="KW-1185">Reference proteome</keyword>
<name>A0A9P4WR14_9PLEO</name>
<accession>A0A9P4WR14</accession>
<reference evidence="1" key="1">
    <citation type="submission" date="2019-04" db="EMBL/GenBank/DDBJ databases">
        <title>Sequencing of skin fungus with MAO and IRED activity.</title>
        <authorList>
            <person name="Marsaioli A.J."/>
            <person name="Bonatto J.M.C."/>
            <person name="Reis Junior O."/>
        </authorList>
    </citation>
    <scope>NUCLEOTIDE SEQUENCE</scope>
    <source>
        <strain evidence="1">28M1</strain>
    </source>
</reference>
<sequence length="363" mass="40735">MSTLLSIPRELREAILHHLTLSPTVYTSSASAGTIAPQQTGSRKPEETFVDSRIYLPSRPPANLLSTCRQLRQESLELHSHLLNFAAATRTKKSTTETTLSIKAAEMSGVELDEAAERSSDDGVTLRLTLEVQRPRRNAFGFSVPARVDPSPRFLALLPLMKDARKLKMVVWPGFDWWNGPAEVSPLELWRQRKAFLKCTSADQVGHTQQQSETGPSKISNAVPKLDAVTVAVGKILNQLPAVEELDLSLFIATGDLFRWDLPDIKWAKIQPWLDAPISKTVGKQLRKVSTSLTSVWQWPESELASQQPFYVQKETRSDVESNRWRVARQAGWRAPMFEHLAHLAALELPDTIVNEIFERIDA</sequence>
<protein>
    <submittedName>
        <fullName evidence="1">Uncharacterized protein</fullName>
    </submittedName>
</protein>
<evidence type="ECO:0000313" key="2">
    <source>
        <dbReference type="Proteomes" id="UP000758155"/>
    </source>
</evidence>
<gene>
    <name evidence="1" type="ORF">E8E12_008806</name>
</gene>
<dbReference type="OrthoDB" id="3894566at2759"/>
<evidence type="ECO:0000313" key="1">
    <source>
        <dbReference type="EMBL" id="KAF3039409.1"/>
    </source>
</evidence>
<dbReference type="Proteomes" id="UP000758155">
    <property type="component" value="Unassembled WGS sequence"/>
</dbReference>
<dbReference type="EMBL" id="SWKV01000031">
    <property type="protein sequence ID" value="KAF3039409.1"/>
    <property type="molecule type" value="Genomic_DNA"/>
</dbReference>
<proteinExistence type="predicted"/>
<organism evidence="1 2">
    <name type="scientific">Didymella heteroderae</name>
    <dbReference type="NCBI Taxonomy" id="1769908"/>
    <lineage>
        <taxon>Eukaryota</taxon>
        <taxon>Fungi</taxon>
        <taxon>Dikarya</taxon>
        <taxon>Ascomycota</taxon>
        <taxon>Pezizomycotina</taxon>
        <taxon>Dothideomycetes</taxon>
        <taxon>Pleosporomycetidae</taxon>
        <taxon>Pleosporales</taxon>
        <taxon>Pleosporineae</taxon>
        <taxon>Didymellaceae</taxon>
        <taxon>Didymella</taxon>
    </lineage>
</organism>